<evidence type="ECO:0000256" key="2">
    <source>
        <dbReference type="ARBA" id="ARBA00023125"/>
    </source>
</evidence>
<keyword evidence="4" id="KW-0812">Transmembrane</keyword>
<keyword evidence="2" id="KW-0238">DNA-binding</keyword>
<dbReference type="EMBL" id="LFQU01000003">
    <property type="protein sequence ID" value="KOO69356.1"/>
    <property type="molecule type" value="Genomic_DNA"/>
</dbReference>
<evidence type="ECO:0000256" key="3">
    <source>
        <dbReference type="ARBA" id="ARBA00023163"/>
    </source>
</evidence>
<dbReference type="Pfam" id="PF12833">
    <property type="entry name" value="HTH_18"/>
    <property type="match status" value="1"/>
</dbReference>
<keyword evidence="4" id="KW-1133">Transmembrane helix</keyword>
<evidence type="ECO:0000256" key="1">
    <source>
        <dbReference type="ARBA" id="ARBA00023015"/>
    </source>
</evidence>
<protein>
    <submittedName>
        <fullName evidence="6">AraC family transcriptional regulator</fullName>
    </submittedName>
</protein>
<dbReference type="InterPro" id="IPR009057">
    <property type="entry name" value="Homeodomain-like_sf"/>
</dbReference>
<feature type="transmembrane region" description="Helical" evidence="4">
    <location>
        <begin position="47"/>
        <end position="65"/>
    </location>
</feature>
<keyword evidence="1" id="KW-0805">Transcription regulation</keyword>
<reference evidence="6 7" key="1">
    <citation type="submission" date="2015-06" db="EMBL/GenBank/DDBJ databases">
        <title>Prevotella sp. 109, sp. nov., a novel member of the family Prevotellaceae isolated from human faeces.</title>
        <authorList>
            <person name="Shkoporov A.N."/>
            <person name="Chaplin A.V."/>
            <person name="Kafarskaia L.I."/>
            <person name="Efimov B.A."/>
        </authorList>
    </citation>
    <scope>NUCLEOTIDE SEQUENCE [LARGE SCALE GENOMIC DNA]</scope>
    <source>
        <strain evidence="6 7">109</strain>
    </source>
</reference>
<dbReference type="Proteomes" id="UP000036951">
    <property type="component" value="Unassembled WGS sequence"/>
</dbReference>
<dbReference type="InterPro" id="IPR018060">
    <property type="entry name" value="HTH_AraC"/>
</dbReference>
<evidence type="ECO:0000313" key="7">
    <source>
        <dbReference type="Proteomes" id="UP000036951"/>
    </source>
</evidence>
<evidence type="ECO:0000313" key="6">
    <source>
        <dbReference type="EMBL" id="KOO69356.1"/>
    </source>
</evidence>
<dbReference type="SMART" id="SM00342">
    <property type="entry name" value="HTH_ARAC"/>
    <property type="match status" value="1"/>
</dbReference>
<dbReference type="InterPro" id="IPR020449">
    <property type="entry name" value="Tscrpt_reg_AraC-type_HTH"/>
</dbReference>
<name>A0A8E1R148_9BACT</name>
<dbReference type="GO" id="GO:0043565">
    <property type="term" value="F:sequence-specific DNA binding"/>
    <property type="evidence" value="ECO:0007669"/>
    <property type="project" value="InterPro"/>
</dbReference>
<keyword evidence="3" id="KW-0804">Transcription</keyword>
<dbReference type="PROSITE" id="PS01124">
    <property type="entry name" value="HTH_ARAC_FAMILY_2"/>
    <property type="match status" value="1"/>
</dbReference>
<dbReference type="SUPFAM" id="SSF46689">
    <property type="entry name" value="Homeodomain-like"/>
    <property type="match status" value="1"/>
</dbReference>
<feature type="transmembrane region" description="Helical" evidence="4">
    <location>
        <begin position="176"/>
        <end position="199"/>
    </location>
</feature>
<dbReference type="Gene3D" id="1.10.10.60">
    <property type="entry name" value="Homeodomain-like"/>
    <property type="match status" value="2"/>
</dbReference>
<dbReference type="PRINTS" id="PR00032">
    <property type="entry name" value="HTHARAC"/>
</dbReference>
<sequence length="375" mass="43624">MDYSIYSFSLCIALPLMIFFGFYFLLAHTPDKAIFSNYIRSRRIMGIAMLLLSANYSVHFFYGIRFKNVNAAILMNLSTYFLCYWLFSSALTTLLDRFYITRRRLLTHICLWLLFSVLSAIVLLMLSEGIAQKTGLLIMATWLVIYGLTLARRLVLAYRRAVKIFDDTHSDNIGAYIRWLSVFTYWAVVFGVGCGLLTFLPDKYIYVWILSSIPFYIYLFHCYHNYMLFYEKVENVMESEIASEDDIMCDADAGEICSDDLPTCHTDIADNIKKWIENEGYLIQGLTIKELAETLHTNRTYLSVYINTSLNTTFRDWITQLRIDYAKQRMANHPDQKITEIAEASGFLSQSHFMKTFKDKEGCSPAKWRKTKNNS</sequence>
<dbReference type="PANTHER" id="PTHR43280">
    <property type="entry name" value="ARAC-FAMILY TRANSCRIPTIONAL REGULATOR"/>
    <property type="match status" value="1"/>
</dbReference>
<feature type="transmembrane region" description="Helical" evidence="4">
    <location>
        <begin position="105"/>
        <end position="124"/>
    </location>
</feature>
<dbReference type="PANTHER" id="PTHR43280:SF2">
    <property type="entry name" value="HTH-TYPE TRANSCRIPTIONAL REGULATOR EXSA"/>
    <property type="match status" value="1"/>
</dbReference>
<gene>
    <name evidence="6" type="ORF">ACU52_03130</name>
</gene>
<accession>A0A8E1R148</accession>
<organism evidence="6 7">
    <name type="scientific">Xylanibacter rarus</name>
    <dbReference type="NCBI Taxonomy" id="1676614"/>
    <lineage>
        <taxon>Bacteria</taxon>
        <taxon>Pseudomonadati</taxon>
        <taxon>Bacteroidota</taxon>
        <taxon>Bacteroidia</taxon>
        <taxon>Bacteroidales</taxon>
        <taxon>Prevotellaceae</taxon>
        <taxon>Xylanibacter</taxon>
    </lineage>
</organism>
<feature type="transmembrane region" description="Helical" evidence="4">
    <location>
        <begin position="136"/>
        <end position="155"/>
    </location>
</feature>
<dbReference type="InterPro" id="IPR018062">
    <property type="entry name" value="HTH_AraC-typ_CS"/>
</dbReference>
<dbReference type="PROSITE" id="PS00041">
    <property type="entry name" value="HTH_ARAC_FAMILY_1"/>
    <property type="match status" value="1"/>
</dbReference>
<feature type="transmembrane region" description="Helical" evidence="4">
    <location>
        <begin position="205"/>
        <end position="223"/>
    </location>
</feature>
<comment type="caution">
    <text evidence="6">The sequence shown here is derived from an EMBL/GenBank/DDBJ whole genome shotgun (WGS) entry which is preliminary data.</text>
</comment>
<keyword evidence="4" id="KW-0472">Membrane</keyword>
<proteinExistence type="predicted"/>
<dbReference type="OrthoDB" id="1157591at2"/>
<evidence type="ECO:0000259" key="5">
    <source>
        <dbReference type="PROSITE" id="PS01124"/>
    </source>
</evidence>
<evidence type="ECO:0000256" key="4">
    <source>
        <dbReference type="SAM" id="Phobius"/>
    </source>
</evidence>
<dbReference type="RefSeq" id="WP_053397733.1">
    <property type="nucleotide sequence ID" value="NZ_LFQU01000003.1"/>
</dbReference>
<dbReference type="GO" id="GO:0003700">
    <property type="term" value="F:DNA-binding transcription factor activity"/>
    <property type="evidence" value="ECO:0007669"/>
    <property type="project" value="InterPro"/>
</dbReference>
<dbReference type="AlphaFoldDB" id="A0A8E1R148"/>
<feature type="transmembrane region" description="Helical" evidence="4">
    <location>
        <begin position="71"/>
        <end position="93"/>
    </location>
</feature>
<feature type="domain" description="HTH araC/xylS-type" evidence="5">
    <location>
        <begin position="270"/>
        <end position="371"/>
    </location>
</feature>
<feature type="transmembrane region" description="Helical" evidence="4">
    <location>
        <begin position="6"/>
        <end position="26"/>
    </location>
</feature>
<keyword evidence="7" id="KW-1185">Reference proteome</keyword>